<dbReference type="EMBL" id="JAHIBW010000019">
    <property type="protein sequence ID" value="KAG7301716.1"/>
    <property type="molecule type" value="Genomic_DNA"/>
</dbReference>
<reference evidence="1 2" key="1">
    <citation type="submission" date="2021-06" db="EMBL/GenBank/DDBJ databases">
        <title>A haploid diamondback moth (Plutella xylostella L.) genome assembly resolves 31 chromosomes and identifies a diamide resistance mutation.</title>
        <authorList>
            <person name="Ward C.M."/>
            <person name="Perry K.D."/>
            <person name="Baker G."/>
            <person name="Powis K."/>
            <person name="Heckel D.G."/>
            <person name="Baxter S.W."/>
        </authorList>
    </citation>
    <scope>NUCLEOTIDE SEQUENCE [LARGE SCALE GENOMIC DNA]</scope>
    <source>
        <strain evidence="1 2">LV</strain>
        <tissue evidence="1">Single pupa</tissue>
    </source>
</reference>
<name>A0ABQ7Q8Z6_PLUXY</name>
<keyword evidence="2" id="KW-1185">Reference proteome</keyword>
<organism evidence="1 2">
    <name type="scientific">Plutella xylostella</name>
    <name type="common">Diamondback moth</name>
    <name type="synonym">Plutella maculipennis</name>
    <dbReference type="NCBI Taxonomy" id="51655"/>
    <lineage>
        <taxon>Eukaryota</taxon>
        <taxon>Metazoa</taxon>
        <taxon>Ecdysozoa</taxon>
        <taxon>Arthropoda</taxon>
        <taxon>Hexapoda</taxon>
        <taxon>Insecta</taxon>
        <taxon>Pterygota</taxon>
        <taxon>Neoptera</taxon>
        <taxon>Endopterygota</taxon>
        <taxon>Lepidoptera</taxon>
        <taxon>Glossata</taxon>
        <taxon>Ditrysia</taxon>
        <taxon>Yponomeutoidea</taxon>
        <taxon>Plutellidae</taxon>
        <taxon>Plutella</taxon>
    </lineage>
</organism>
<dbReference type="Proteomes" id="UP000823941">
    <property type="component" value="Chromosome 19"/>
</dbReference>
<evidence type="ECO:0008006" key="3">
    <source>
        <dbReference type="Google" id="ProtNLM"/>
    </source>
</evidence>
<evidence type="ECO:0000313" key="2">
    <source>
        <dbReference type="Proteomes" id="UP000823941"/>
    </source>
</evidence>
<accession>A0ABQ7Q8Z6</accession>
<proteinExistence type="predicted"/>
<gene>
    <name evidence="1" type="ORF">JYU34_014704</name>
</gene>
<protein>
    <recommendedName>
        <fullName evidence="3">SWIM-type domain-containing protein</fullName>
    </recommendedName>
</protein>
<sequence length="111" mass="12711">MFQDSGSMFNFIAPDHILAKQGGENSNLRRRKLESIIYSHIKMPMEGHKVIKLEIYDAERLKGEGICKCNADICCQHIVKNLFKDEIYKSAQDLISKITDNLAAENRTGYF</sequence>
<evidence type="ECO:0000313" key="1">
    <source>
        <dbReference type="EMBL" id="KAG7301716.1"/>
    </source>
</evidence>
<comment type="caution">
    <text evidence="1">The sequence shown here is derived from an EMBL/GenBank/DDBJ whole genome shotgun (WGS) entry which is preliminary data.</text>
</comment>